<evidence type="ECO:0000313" key="2">
    <source>
        <dbReference type="Proteomes" id="UP000239549"/>
    </source>
</evidence>
<dbReference type="EMBL" id="BFAV01000073">
    <property type="protein sequence ID" value="GBF33161.1"/>
    <property type="molecule type" value="Genomic_DNA"/>
</dbReference>
<sequence>MKNNPLQSRDNNISAFKRNRIRKCFLYMFFKDRQACCPIFLHILTNITAGDIF</sequence>
<keyword evidence="2" id="KW-1185">Reference proteome</keyword>
<reference evidence="2" key="1">
    <citation type="submission" date="2018-02" db="EMBL/GenBank/DDBJ databases">
        <title>Genome sequence of Desulfocucumis palustris strain NAW-5.</title>
        <authorList>
            <person name="Watanabe M."/>
            <person name="Kojima H."/>
            <person name="Fukui M."/>
        </authorList>
    </citation>
    <scope>NUCLEOTIDE SEQUENCE [LARGE SCALE GENOMIC DNA]</scope>
    <source>
        <strain evidence="2">NAW-5</strain>
    </source>
</reference>
<accession>A0A2L2XH02</accession>
<proteinExistence type="predicted"/>
<evidence type="ECO:0000313" key="1">
    <source>
        <dbReference type="EMBL" id="GBF33161.1"/>
    </source>
</evidence>
<gene>
    <name evidence="1" type="ORF">DCCM_2258</name>
</gene>
<organism evidence="1 2">
    <name type="scientific">Desulfocucumis palustris</name>
    <dbReference type="NCBI Taxonomy" id="1898651"/>
    <lineage>
        <taxon>Bacteria</taxon>
        <taxon>Bacillati</taxon>
        <taxon>Bacillota</taxon>
        <taxon>Clostridia</taxon>
        <taxon>Eubacteriales</taxon>
        <taxon>Desulfocucumaceae</taxon>
        <taxon>Desulfocucumis</taxon>
    </lineage>
</organism>
<comment type="caution">
    <text evidence="1">The sequence shown here is derived from an EMBL/GenBank/DDBJ whole genome shotgun (WGS) entry which is preliminary data.</text>
</comment>
<dbReference type="AlphaFoldDB" id="A0A2L2XH02"/>
<protein>
    <submittedName>
        <fullName evidence="1">Uncharacterized protein</fullName>
    </submittedName>
</protein>
<dbReference type="Proteomes" id="UP000239549">
    <property type="component" value="Unassembled WGS sequence"/>
</dbReference>
<name>A0A2L2XH02_9FIRM</name>